<proteinExistence type="predicted"/>
<dbReference type="Proteomes" id="UP001054945">
    <property type="component" value="Unassembled WGS sequence"/>
</dbReference>
<evidence type="ECO:0000313" key="1">
    <source>
        <dbReference type="EMBL" id="GIX87565.1"/>
    </source>
</evidence>
<protein>
    <submittedName>
        <fullName evidence="1">Uncharacterized protein</fullName>
    </submittedName>
</protein>
<accession>A0AAV4NRF5</accession>
<keyword evidence="2" id="KW-1185">Reference proteome</keyword>
<name>A0AAV4NRF5_CAEEX</name>
<organism evidence="1 2">
    <name type="scientific">Caerostris extrusa</name>
    <name type="common">Bark spider</name>
    <name type="synonym">Caerostris bankana</name>
    <dbReference type="NCBI Taxonomy" id="172846"/>
    <lineage>
        <taxon>Eukaryota</taxon>
        <taxon>Metazoa</taxon>
        <taxon>Ecdysozoa</taxon>
        <taxon>Arthropoda</taxon>
        <taxon>Chelicerata</taxon>
        <taxon>Arachnida</taxon>
        <taxon>Araneae</taxon>
        <taxon>Araneomorphae</taxon>
        <taxon>Entelegynae</taxon>
        <taxon>Araneoidea</taxon>
        <taxon>Araneidae</taxon>
        <taxon>Caerostris</taxon>
    </lineage>
</organism>
<comment type="caution">
    <text evidence="1">The sequence shown here is derived from an EMBL/GenBank/DDBJ whole genome shotgun (WGS) entry which is preliminary data.</text>
</comment>
<evidence type="ECO:0000313" key="2">
    <source>
        <dbReference type="Proteomes" id="UP001054945"/>
    </source>
</evidence>
<gene>
    <name evidence="1" type="ORF">CEXT_291091</name>
</gene>
<dbReference type="EMBL" id="BPLR01021247">
    <property type="protein sequence ID" value="GIX87565.1"/>
    <property type="molecule type" value="Genomic_DNA"/>
</dbReference>
<sequence>MHVPGLLHARKFFPCYYERRRIDMLDSYCKNLVSTGEHGFSNTPFAAVLCSNISHLASKIHPPACPSQREGGKYRRESEAPLPLLQRFVSKPAKAMAAIFFG</sequence>
<reference evidence="1 2" key="1">
    <citation type="submission" date="2021-06" db="EMBL/GenBank/DDBJ databases">
        <title>Caerostris extrusa draft genome.</title>
        <authorList>
            <person name="Kono N."/>
            <person name="Arakawa K."/>
        </authorList>
    </citation>
    <scope>NUCLEOTIDE SEQUENCE [LARGE SCALE GENOMIC DNA]</scope>
</reference>
<dbReference type="AlphaFoldDB" id="A0AAV4NRF5"/>